<keyword evidence="2" id="KW-1185">Reference proteome</keyword>
<protein>
    <submittedName>
        <fullName evidence="1">Uncharacterized protein</fullName>
    </submittedName>
</protein>
<dbReference type="Proteomes" id="UP001190700">
    <property type="component" value="Unassembled WGS sequence"/>
</dbReference>
<evidence type="ECO:0000313" key="2">
    <source>
        <dbReference type="Proteomes" id="UP001190700"/>
    </source>
</evidence>
<accession>A0AAE0BAA8</accession>
<comment type="caution">
    <text evidence="1">The sequence shown here is derived from an EMBL/GenBank/DDBJ whole genome shotgun (WGS) entry which is preliminary data.</text>
</comment>
<reference evidence="1 2" key="1">
    <citation type="journal article" date="2015" name="Genome Biol. Evol.">
        <title>Comparative Genomics of a Bacterivorous Green Alga Reveals Evolutionary Causalities and Consequences of Phago-Mixotrophic Mode of Nutrition.</title>
        <authorList>
            <person name="Burns J.A."/>
            <person name="Paasch A."/>
            <person name="Narechania A."/>
            <person name="Kim E."/>
        </authorList>
    </citation>
    <scope>NUCLEOTIDE SEQUENCE [LARGE SCALE GENOMIC DNA]</scope>
    <source>
        <strain evidence="1 2">PLY_AMNH</strain>
    </source>
</reference>
<dbReference type="EMBL" id="LGRX02035926">
    <property type="protein sequence ID" value="KAK3232697.1"/>
    <property type="molecule type" value="Genomic_DNA"/>
</dbReference>
<gene>
    <name evidence="1" type="ORF">CYMTET_56967</name>
</gene>
<proteinExistence type="predicted"/>
<dbReference type="AlphaFoldDB" id="A0AAE0BAA8"/>
<sequence length="93" mass="10732">MFVIRFQYSTVRSRSIKKSHRVTSQVLNVVSLRTHKVEEGLFEGSRVLATARTDILNCLRSLRRARTTFSPPFGNSSVFRYSATRQRQAIRSI</sequence>
<name>A0AAE0BAA8_9CHLO</name>
<evidence type="ECO:0000313" key="1">
    <source>
        <dbReference type="EMBL" id="KAK3232697.1"/>
    </source>
</evidence>
<organism evidence="1 2">
    <name type="scientific">Cymbomonas tetramitiformis</name>
    <dbReference type="NCBI Taxonomy" id="36881"/>
    <lineage>
        <taxon>Eukaryota</taxon>
        <taxon>Viridiplantae</taxon>
        <taxon>Chlorophyta</taxon>
        <taxon>Pyramimonadophyceae</taxon>
        <taxon>Pyramimonadales</taxon>
        <taxon>Pyramimonadaceae</taxon>
        <taxon>Cymbomonas</taxon>
    </lineage>
</organism>